<protein>
    <recommendedName>
        <fullName evidence="2">CBM21 domain-containing protein</fullName>
    </recommendedName>
</protein>
<dbReference type="InterPro" id="IPR038175">
    <property type="entry name" value="CBM21_dom_sf"/>
</dbReference>
<gene>
    <name evidence="3" type="ORF">UREG_07882</name>
</gene>
<feature type="compositionally biased region" description="Polar residues" evidence="1">
    <location>
        <begin position="276"/>
        <end position="295"/>
    </location>
</feature>
<dbReference type="InParanoid" id="C4JXU4"/>
<dbReference type="GO" id="GO:0005979">
    <property type="term" value="P:regulation of glycogen biosynthetic process"/>
    <property type="evidence" value="ECO:0007669"/>
    <property type="project" value="TreeGrafter"/>
</dbReference>
<dbReference type="GO" id="GO:2001069">
    <property type="term" value="F:glycogen binding"/>
    <property type="evidence" value="ECO:0007669"/>
    <property type="project" value="TreeGrafter"/>
</dbReference>
<dbReference type="PANTHER" id="PTHR12307">
    <property type="entry name" value="PROTEIN PHOSPHATASE 1 REGULATORY SUBUNIT"/>
    <property type="match status" value="1"/>
</dbReference>
<dbReference type="KEGG" id="ure:UREG_07882"/>
<dbReference type="STRING" id="336963.C4JXU4"/>
<dbReference type="eggNOG" id="KOG3986">
    <property type="taxonomic scope" value="Eukaryota"/>
</dbReference>
<dbReference type="AlphaFoldDB" id="C4JXU4"/>
<dbReference type="EMBL" id="CH476619">
    <property type="protein sequence ID" value="EEP83017.1"/>
    <property type="molecule type" value="Genomic_DNA"/>
</dbReference>
<dbReference type="RefSeq" id="XP_002583109.1">
    <property type="nucleotide sequence ID" value="XM_002583063.1"/>
</dbReference>
<evidence type="ECO:0000256" key="1">
    <source>
        <dbReference type="SAM" id="MobiDB-lite"/>
    </source>
</evidence>
<proteinExistence type="predicted"/>
<feature type="compositionally biased region" description="Basic and acidic residues" evidence="1">
    <location>
        <begin position="301"/>
        <end position="318"/>
    </location>
</feature>
<dbReference type="InterPro" id="IPR005036">
    <property type="entry name" value="CBM21_dom"/>
</dbReference>
<keyword evidence="4" id="KW-1185">Reference proteome</keyword>
<evidence type="ECO:0000313" key="3">
    <source>
        <dbReference type="EMBL" id="EEP83017.1"/>
    </source>
</evidence>
<feature type="domain" description="CBM21" evidence="2">
    <location>
        <begin position="121"/>
        <end position="230"/>
    </location>
</feature>
<feature type="region of interest" description="Disordered" evidence="1">
    <location>
        <begin position="245"/>
        <end position="318"/>
    </location>
</feature>
<feature type="compositionally biased region" description="Low complexity" evidence="1">
    <location>
        <begin position="246"/>
        <end position="257"/>
    </location>
</feature>
<dbReference type="PANTHER" id="PTHR12307:SF36">
    <property type="entry name" value="GLYCOGEN-BINDING SUBUNIT 76A"/>
    <property type="match status" value="1"/>
</dbReference>
<dbReference type="GO" id="GO:0008157">
    <property type="term" value="F:protein phosphatase 1 binding"/>
    <property type="evidence" value="ECO:0007669"/>
    <property type="project" value="TreeGrafter"/>
</dbReference>
<dbReference type="PROSITE" id="PS51159">
    <property type="entry name" value="CBM21"/>
    <property type="match status" value="1"/>
</dbReference>
<evidence type="ECO:0000259" key="2">
    <source>
        <dbReference type="PROSITE" id="PS51159"/>
    </source>
</evidence>
<dbReference type="OrthoDB" id="1881at2759"/>
<dbReference type="Gene3D" id="2.60.40.2440">
    <property type="entry name" value="Carbohydrate binding type-21 domain"/>
    <property type="match status" value="1"/>
</dbReference>
<dbReference type="Proteomes" id="UP000002058">
    <property type="component" value="Unassembled WGS sequence"/>
</dbReference>
<evidence type="ECO:0000313" key="4">
    <source>
        <dbReference type="Proteomes" id="UP000002058"/>
    </source>
</evidence>
<sequence length="345" mass="37870">MTAARAFSLPSYREDDLAAAGAKMLSRSVQKMSAKLIRSAIAPLGGSQRNRSKPTKSVHFEAHLESVCYFMKDDEPCLIAARISAVKRTHGDYNPLKTLNKESPALLHDSTCVLDMISQSADRAADAPVRVEQLYLSNQKSVTGTLAVTNFSFAQRVKVRFTLDGWKTVSETAAEYSGNHRHNGFDTFGFTISLEDQHALKDKTMSFCVCYVANGKEFKEDNGSMNYQVELSKLARQACGIGSIEPPAATQTASSPAMTKTRPSRVSPPGILRLTMSGSRPSNLPTASTHTSLFGSFSRHSKAETESTDRKQGSRETVQDAPLWKYMDRLSTNATTLSSRQIRLL</sequence>
<dbReference type="OMA" id="VCYVANG"/>
<dbReference type="HOGENOM" id="CLU_804594_0_0_1"/>
<reference evidence="4" key="1">
    <citation type="journal article" date="2009" name="Genome Res.">
        <title>Comparative genomic analyses of the human fungal pathogens Coccidioides and their relatives.</title>
        <authorList>
            <person name="Sharpton T.J."/>
            <person name="Stajich J.E."/>
            <person name="Rounsley S.D."/>
            <person name="Gardner M.J."/>
            <person name="Wortman J.R."/>
            <person name="Jordar V.S."/>
            <person name="Maiti R."/>
            <person name="Kodira C.D."/>
            <person name="Neafsey D.E."/>
            <person name="Zeng Q."/>
            <person name="Hung C.-Y."/>
            <person name="McMahan C."/>
            <person name="Muszewska A."/>
            <person name="Grynberg M."/>
            <person name="Mandel M.A."/>
            <person name="Kellner E.M."/>
            <person name="Barker B.M."/>
            <person name="Galgiani J.N."/>
            <person name="Orbach M.J."/>
            <person name="Kirkland T.N."/>
            <person name="Cole G.T."/>
            <person name="Henn M.R."/>
            <person name="Birren B.W."/>
            <person name="Taylor J.W."/>
        </authorList>
    </citation>
    <scope>NUCLEOTIDE SEQUENCE [LARGE SCALE GENOMIC DNA]</scope>
    <source>
        <strain evidence="4">UAMH 1704</strain>
    </source>
</reference>
<accession>C4JXU4</accession>
<dbReference type="GO" id="GO:0000164">
    <property type="term" value="C:protein phosphatase type 1 complex"/>
    <property type="evidence" value="ECO:0007669"/>
    <property type="project" value="TreeGrafter"/>
</dbReference>
<dbReference type="Pfam" id="PF03370">
    <property type="entry name" value="CBM_21"/>
    <property type="match status" value="1"/>
</dbReference>
<dbReference type="InterPro" id="IPR050782">
    <property type="entry name" value="PP1_regulatory_subunit_3"/>
</dbReference>
<dbReference type="VEuPathDB" id="FungiDB:UREG_07882"/>
<name>C4JXU4_UNCRE</name>
<organism evidence="3 4">
    <name type="scientific">Uncinocarpus reesii (strain UAMH 1704)</name>
    <dbReference type="NCBI Taxonomy" id="336963"/>
    <lineage>
        <taxon>Eukaryota</taxon>
        <taxon>Fungi</taxon>
        <taxon>Dikarya</taxon>
        <taxon>Ascomycota</taxon>
        <taxon>Pezizomycotina</taxon>
        <taxon>Eurotiomycetes</taxon>
        <taxon>Eurotiomycetidae</taxon>
        <taxon>Onygenales</taxon>
        <taxon>Onygenaceae</taxon>
        <taxon>Uncinocarpus</taxon>
    </lineage>
</organism>
<dbReference type="GeneID" id="8440333"/>